<evidence type="ECO:0000313" key="1">
    <source>
        <dbReference type="EMBL" id="VFS60242.1"/>
    </source>
</evidence>
<sequence length="60" mass="6960">MTRICPKPTHMIGGYAQLAYGFNYYGTVGSNRDEFIMIRKMSNINWLDDEGRDQVQEAKK</sequence>
<evidence type="ECO:0000313" key="2">
    <source>
        <dbReference type="Proteomes" id="UP000345637"/>
    </source>
</evidence>
<dbReference type="Proteomes" id="UP000345637">
    <property type="component" value="Unassembled WGS sequence"/>
</dbReference>
<dbReference type="InterPro" id="IPR009010">
    <property type="entry name" value="Asp_de-COase-like_dom_sf"/>
</dbReference>
<reference evidence="1 2" key="1">
    <citation type="submission" date="2019-03" db="EMBL/GenBank/DDBJ databases">
        <authorList>
            <consortium name="Pathogen Informatics"/>
        </authorList>
    </citation>
    <scope>NUCLEOTIDE SEQUENCE [LARGE SCALE GENOMIC DNA]</scope>
    <source>
        <strain evidence="1 2">NCTC12998</strain>
    </source>
</reference>
<keyword evidence="1" id="KW-0560">Oxidoreductase</keyword>
<proteinExistence type="predicted"/>
<dbReference type="EMBL" id="CAADJE010000016">
    <property type="protein sequence ID" value="VFS60242.1"/>
    <property type="molecule type" value="Genomic_DNA"/>
</dbReference>
<name>A0A485AH01_RAOPL</name>
<gene>
    <name evidence="1" type="primary">narZ_6</name>
    <name evidence="1" type="ORF">NCTC12998_01253</name>
</gene>
<organism evidence="1 2">
    <name type="scientific">Raoultella planticola</name>
    <name type="common">Klebsiella planticola</name>
    <dbReference type="NCBI Taxonomy" id="575"/>
    <lineage>
        <taxon>Bacteria</taxon>
        <taxon>Pseudomonadati</taxon>
        <taxon>Pseudomonadota</taxon>
        <taxon>Gammaproteobacteria</taxon>
        <taxon>Enterobacterales</taxon>
        <taxon>Enterobacteriaceae</taxon>
        <taxon>Klebsiella/Raoultella group</taxon>
        <taxon>Raoultella</taxon>
    </lineage>
</organism>
<protein>
    <submittedName>
        <fullName evidence="1">Respiratory nitrate reductase 2 alpha chain</fullName>
        <ecNumber evidence="1">1.7.99.4</ecNumber>
    </submittedName>
</protein>
<dbReference type="SUPFAM" id="SSF50692">
    <property type="entry name" value="ADC-like"/>
    <property type="match status" value="1"/>
</dbReference>
<dbReference type="EC" id="1.7.99.4" evidence="1"/>
<dbReference type="Gene3D" id="3.40.50.12440">
    <property type="match status" value="1"/>
</dbReference>
<dbReference type="AlphaFoldDB" id="A0A485AH01"/>
<accession>A0A485AH01</accession>
<dbReference type="GO" id="GO:0016491">
    <property type="term" value="F:oxidoreductase activity"/>
    <property type="evidence" value="ECO:0007669"/>
    <property type="project" value="UniProtKB-KW"/>
</dbReference>